<name>A0A418WRP3_9SPHN</name>
<feature type="region of interest" description="Disordered" evidence="1">
    <location>
        <begin position="64"/>
        <end position="87"/>
    </location>
</feature>
<keyword evidence="2" id="KW-0732">Signal</keyword>
<feature type="chain" id="PRO_5019102696" description="LTXXQ motif family protein" evidence="2">
    <location>
        <begin position="20"/>
        <end position="147"/>
    </location>
</feature>
<protein>
    <recommendedName>
        <fullName evidence="5">LTXXQ motif family protein</fullName>
    </recommendedName>
</protein>
<evidence type="ECO:0000256" key="1">
    <source>
        <dbReference type="SAM" id="MobiDB-lite"/>
    </source>
</evidence>
<proteinExistence type="predicted"/>
<accession>A0A418WRP3</accession>
<gene>
    <name evidence="3" type="ORF">D3876_06520</name>
</gene>
<evidence type="ECO:0008006" key="5">
    <source>
        <dbReference type="Google" id="ProtNLM"/>
    </source>
</evidence>
<dbReference type="EMBL" id="QYUM01000002">
    <property type="protein sequence ID" value="RJF93923.1"/>
    <property type="molecule type" value="Genomic_DNA"/>
</dbReference>
<feature type="compositionally biased region" description="Basic and acidic residues" evidence="1">
    <location>
        <begin position="73"/>
        <end position="87"/>
    </location>
</feature>
<dbReference type="Proteomes" id="UP000286100">
    <property type="component" value="Unassembled WGS sequence"/>
</dbReference>
<dbReference type="AlphaFoldDB" id="A0A418WRP3"/>
<keyword evidence="4" id="KW-1185">Reference proteome</keyword>
<evidence type="ECO:0000313" key="4">
    <source>
        <dbReference type="Proteomes" id="UP000286100"/>
    </source>
</evidence>
<dbReference type="OrthoDB" id="7451179at2"/>
<feature type="signal peptide" evidence="2">
    <location>
        <begin position="1"/>
        <end position="19"/>
    </location>
</feature>
<organism evidence="3 4">
    <name type="scientific">Sphingomonas cavernae</name>
    <dbReference type="NCBI Taxonomy" id="2320861"/>
    <lineage>
        <taxon>Bacteria</taxon>
        <taxon>Pseudomonadati</taxon>
        <taxon>Pseudomonadota</taxon>
        <taxon>Alphaproteobacteria</taxon>
        <taxon>Sphingomonadales</taxon>
        <taxon>Sphingomonadaceae</taxon>
        <taxon>Sphingomonas</taxon>
    </lineage>
</organism>
<sequence length="147" mass="16468">MRYFVLGLVALAFTAPVQARDHDRAPEAEIAEKMNDPVMQDRVAGAMLGVMGAVLDMRIGEIERAIDPSSPTPRDETLRDRAERDDPYFEERMVGRTRAMTGTMGAMATQMAVMMPEFRRMMAEMAGRMADIGSTVSIPDYEDDWDD</sequence>
<dbReference type="RefSeq" id="WP_119760460.1">
    <property type="nucleotide sequence ID" value="NZ_QYUM01000002.1"/>
</dbReference>
<reference evidence="3 4" key="1">
    <citation type="submission" date="2018-09" db="EMBL/GenBank/DDBJ databases">
        <authorList>
            <person name="Zhu H."/>
        </authorList>
    </citation>
    <scope>NUCLEOTIDE SEQUENCE [LARGE SCALE GENOMIC DNA]</scope>
    <source>
        <strain evidence="3 4">K2R01-6</strain>
    </source>
</reference>
<comment type="caution">
    <text evidence="3">The sequence shown here is derived from an EMBL/GenBank/DDBJ whole genome shotgun (WGS) entry which is preliminary data.</text>
</comment>
<evidence type="ECO:0000313" key="3">
    <source>
        <dbReference type="EMBL" id="RJF93923.1"/>
    </source>
</evidence>
<evidence type="ECO:0000256" key="2">
    <source>
        <dbReference type="SAM" id="SignalP"/>
    </source>
</evidence>